<comment type="similarity">
    <text evidence="5">Belongs to the RNase Y family.</text>
</comment>
<accession>A0A518BW02</accession>
<organism evidence="9 10">
    <name type="scientific">Mucisphaera calidilacus</name>
    <dbReference type="NCBI Taxonomy" id="2527982"/>
    <lineage>
        <taxon>Bacteria</taxon>
        <taxon>Pseudomonadati</taxon>
        <taxon>Planctomycetota</taxon>
        <taxon>Phycisphaerae</taxon>
        <taxon>Phycisphaerales</taxon>
        <taxon>Phycisphaeraceae</taxon>
        <taxon>Mucisphaera</taxon>
    </lineage>
</organism>
<keyword evidence="2 5" id="KW-0255">Endonuclease</keyword>
<keyword evidence="10" id="KW-1185">Reference proteome</keyword>
<dbReference type="SUPFAM" id="SSF109604">
    <property type="entry name" value="HD-domain/PDEase-like"/>
    <property type="match status" value="1"/>
</dbReference>
<feature type="coiled-coil region" evidence="7">
    <location>
        <begin position="39"/>
        <end position="127"/>
    </location>
</feature>
<dbReference type="GO" id="GO:0016787">
    <property type="term" value="F:hydrolase activity"/>
    <property type="evidence" value="ECO:0007669"/>
    <property type="project" value="UniProtKB-KW"/>
</dbReference>
<dbReference type="InterPro" id="IPR004088">
    <property type="entry name" value="KH_dom_type_1"/>
</dbReference>
<comment type="function">
    <text evidence="5">Endoribonuclease that initiates mRNA decay.</text>
</comment>
<dbReference type="EMBL" id="CP036280">
    <property type="protein sequence ID" value="QDU71160.1"/>
    <property type="molecule type" value="Genomic_DNA"/>
</dbReference>
<dbReference type="InterPro" id="IPR006674">
    <property type="entry name" value="HD_domain"/>
</dbReference>
<evidence type="ECO:0000256" key="3">
    <source>
        <dbReference type="ARBA" id="ARBA00022801"/>
    </source>
</evidence>
<dbReference type="GO" id="GO:0003723">
    <property type="term" value="F:RNA binding"/>
    <property type="evidence" value="ECO:0007669"/>
    <property type="project" value="UniProtKB-UniRule"/>
</dbReference>
<proteinExistence type="inferred from homology"/>
<dbReference type="RefSeq" id="WP_145445293.1">
    <property type="nucleotide sequence ID" value="NZ_CP036280.1"/>
</dbReference>
<evidence type="ECO:0000313" key="9">
    <source>
        <dbReference type="EMBL" id="QDU71160.1"/>
    </source>
</evidence>
<evidence type="ECO:0000256" key="5">
    <source>
        <dbReference type="HAMAP-Rule" id="MF_00335"/>
    </source>
</evidence>
<keyword evidence="3 5" id="KW-0378">Hydrolase</keyword>
<comment type="subcellular location">
    <subcellularLocation>
        <location evidence="5">Cell membrane</location>
        <topology evidence="5">Single-pass membrane protein</topology>
    </subcellularLocation>
</comment>
<keyword evidence="5" id="KW-1133">Transmembrane helix</keyword>
<evidence type="ECO:0000313" key="10">
    <source>
        <dbReference type="Proteomes" id="UP000320386"/>
    </source>
</evidence>
<dbReference type="AlphaFoldDB" id="A0A518BW02"/>
<dbReference type="GO" id="GO:0005886">
    <property type="term" value="C:plasma membrane"/>
    <property type="evidence" value="ECO:0007669"/>
    <property type="project" value="UniProtKB-SubCell"/>
</dbReference>
<dbReference type="Gene3D" id="3.30.1370.10">
    <property type="entry name" value="K Homology domain, type 1"/>
    <property type="match status" value="1"/>
</dbReference>
<dbReference type="NCBIfam" id="TIGR00277">
    <property type="entry name" value="HDIG"/>
    <property type="match status" value="1"/>
</dbReference>
<feature type="transmembrane region" description="Helical" evidence="5">
    <location>
        <begin position="12"/>
        <end position="37"/>
    </location>
</feature>
<dbReference type="Pfam" id="PF00013">
    <property type="entry name" value="KH_1"/>
    <property type="match status" value="1"/>
</dbReference>
<dbReference type="InterPro" id="IPR017705">
    <property type="entry name" value="Ribonuclease_Y"/>
</dbReference>
<dbReference type="CDD" id="cd00077">
    <property type="entry name" value="HDc"/>
    <property type="match status" value="1"/>
</dbReference>
<dbReference type="SUPFAM" id="SSF54791">
    <property type="entry name" value="Eukaryotic type KH-domain (KH-domain type I)"/>
    <property type="match status" value="1"/>
</dbReference>
<feature type="domain" description="HD" evidence="8">
    <location>
        <begin position="356"/>
        <end position="450"/>
    </location>
</feature>
<evidence type="ECO:0000256" key="2">
    <source>
        <dbReference type="ARBA" id="ARBA00022759"/>
    </source>
</evidence>
<dbReference type="Proteomes" id="UP000320386">
    <property type="component" value="Chromosome"/>
</dbReference>
<dbReference type="Pfam" id="PF01966">
    <property type="entry name" value="HD"/>
    <property type="match status" value="1"/>
</dbReference>
<evidence type="ECO:0000256" key="1">
    <source>
        <dbReference type="ARBA" id="ARBA00022722"/>
    </source>
</evidence>
<dbReference type="InterPro" id="IPR004087">
    <property type="entry name" value="KH_dom"/>
</dbReference>
<keyword evidence="1 5" id="KW-0540">Nuclease</keyword>
<dbReference type="InterPro" id="IPR006675">
    <property type="entry name" value="HDIG_dom"/>
</dbReference>
<dbReference type="PROSITE" id="PS51831">
    <property type="entry name" value="HD"/>
    <property type="match status" value="1"/>
</dbReference>
<dbReference type="InterPro" id="IPR036612">
    <property type="entry name" value="KH_dom_type_1_sf"/>
</dbReference>
<keyword evidence="7" id="KW-0175">Coiled coil</keyword>
<dbReference type="HAMAP" id="MF_00335">
    <property type="entry name" value="RNase_Y"/>
    <property type="match status" value="1"/>
</dbReference>
<dbReference type="InterPro" id="IPR003607">
    <property type="entry name" value="HD/PDEase_dom"/>
</dbReference>
<name>A0A518BW02_9BACT</name>
<evidence type="ECO:0000259" key="8">
    <source>
        <dbReference type="PROSITE" id="PS51831"/>
    </source>
</evidence>
<keyword evidence="5" id="KW-0472">Membrane</keyword>
<dbReference type="InterPro" id="IPR022711">
    <property type="entry name" value="RNase_Y_N"/>
</dbReference>
<keyword evidence="5" id="KW-0812">Transmembrane</keyword>
<protein>
    <recommendedName>
        <fullName evidence="5 6">Ribonuclease Y</fullName>
        <shortName evidence="5">RNase Y</shortName>
        <ecNumber evidence="5 6">3.1.-.-</ecNumber>
    </recommendedName>
</protein>
<dbReference type="SMART" id="SM00471">
    <property type="entry name" value="HDc"/>
    <property type="match status" value="1"/>
</dbReference>
<dbReference type="CDD" id="cd22431">
    <property type="entry name" value="KH-I_RNaseY"/>
    <property type="match status" value="1"/>
</dbReference>
<dbReference type="PROSITE" id="PS50084">
    <property type="entry name" value="KH_TYPE_1"/>
    <property type="match status" value="1"/>
</dbReference>
<reference evidence="9 10" key="1">
    <citation type="submission" date="2019-02" db="EMBL/GenBank/DDBJ databases">
        <title>Deep-cultivation of Planctomycetes and their phenomic and genomic characterization uncovers novel biology.</title>
        <authorList>
            <person name="Wiegand S."/>
            <person name="Jogler M."/>
            <person name="Boedeker C."/>
            <person name="Pinto D."/>
            <person name="Vollmers J."/>
            <person name="Rivas-Marin E."/>
            <person name="Kohn T."/>
            <person name="Peeters S.H."/>
            <person name="Heuer A."/>
            <person name="Rast P."/>
            <person name="Oberbeckmann S."/>
            <person name="Bunk B."/>
            <person name="Jeske O."/>
            <person name="Meyerdierks A."/>
            <person name="Storesund J.E."/>
            <person name="Kallscheuer N."/>
            <person name="Luecker S."/>
            <person name="Lage O.M."/>
            <person name="Pohl T."/>
            <person name="Merkel B.J."/>
            <person name="Hornburger P."/>
            <person name="Mueller R.-W."/>
            <person name="Bruemmer F."/>
            <person name="Labrenz M."/>
            <person name="Spormann A.M."/>
            <person name="Op den Camp H."/>
            <person name="Overmann J."/>
            <person name="Amann R."/>
            <person name="Jetten M.S.M."/>
            <person name="Mascher T."/>
            <person name="Medema M.H."/>
            <person name="Devos D.P."/>
            <person name="Kaster A.-K."/>
            <person name="Ovreas L."/>
            <person name="Rohde M."/>
            <person name="Galperin M.Y."/>
            <person name="Jogler C."/>
        </authorList>
    </citation>
    <scope>NUCLEOTIDE SEQUENCE [LARGE SCALE GENOMIC DNA]</scope>
    <source>
        <strain evidence="9 10">Pan265</strain>
    </source>
</reference>
<dbReference type="SMART" id="SM00322">
    <property type="entry name" value="KH"/>
    <property type="match status" value="1"/>
</dbReference>
<dbReference type="KEGG" id="mcad:Pan265_10090"/>
<dbReference type="OrthoDB" id="9803205at2"/>
<keyword evidence="5" id="KW-1003">Cell membrane</keyword>
<dbReference type="PANTHER" id="PTHR12826">
    <property type="entry name" value="RIBONUCLEASE Y"/>
    <property type="match status" value="1"/>
</dbReference>
<dbReference type="PANTHER" id="PTHR12826:SF15">
    <property type="entry name" value="RIBONUCLEASE Y"/>
    <property type="match status" value="1"/>
</dbReference>
<dbReference type="EC" id="3.1.-.-" evidence="5 6"/>
<dbReference type="GO" id="GO:0006402">
    <property type="term" value="P:mRNA catabolic process"/>
    <property type="evidence" value="ECO:0007669"/>
    <property type="project" value="UniProtKB-UniRule"/>
</dbReference>
<dbReference type="Gene3D" id="1.10.3210.10">
    <property type="entry name" value="Hypothetical protein af1432"/>
    <property type="match status" value="1"/>
</dbReference>
<evidence type="ECO:0000256" key="7">
    <source>
        <dbReference type="SAM" id="Coils"/>
    </source>
</evidence>
<evidence type="ECO:0000256" key="4">
    <source>
        <dbReference type="ARBA" id="ARBA00022884"/>
    </source>
</evidence>
<dbReference type="Pfam" id="PF12072">
    <property type="entry name" value="RNase_Y_N"/>
    <property type="match status" value="1"/>
</dbReference>
<evidence type="ECO:0000256" key="6">
    <source>
        <dbReference type="NCBIfam" id="TIGR03319"/>
    </source>
</evidence>
<sequence>MPSSLILAEVSTPVAIIMLIGGVVVGGILMVLASRFLGMQSLTQARREAESILANARSEGETLRKQLELDARAEQASLREKFDKETEQTRAEIKEIERRLTKREDNLDRKLDALTDREKQIARTEDELRGRESKVQKRDAELDQLIEEHQAMLVKTRDEQKQELLRIANLSEDDARKQAIRAVELEAQEEAGQLIQRLTERAEDEARQKSLEITLNAIQRYASEHTAEATVSAIPIPSDDLKGRVIGREGRNIRAFEKATGVDVIVDDTPGVIVVSCFDPIRRAVASESLQKLIDDGRIHPTRIEEIVEQMGKEIQERVVKYGQDACIEAHVRGLNPRISEMMGRLYYRMSYGQNILRHSMEVAYLSQVIADQLGLDGELARRCGFLHDLGKAMDHEVEGGHPAIGMEFAKKHGETDEAVLNAIGGHHNDIPATTPYTPIIMAADAISGARPGARRETLEKYVRRLEQLEGIATDHDGVQQAYAIQAGREVRVIVDPDNIDDAKCSYIARDIAKRVSEEMTFPGEIKVTVLREMRTVEFAR</sequence>
<dbReference type="GO" id="GO:0004521">
    <property type="term" value="F:RNA endonuclease activity"/>
    <property type="evidence" value="ECO:0007669"/>
    <property type="project" value="UniProtKB-UniRule"/>
</dbReference>
<keyword evidence="4 5" id="KW-0694">RNA-binding</keyword>
<dbReference type="NCBIfam" id="TIGR03319">
    <property type="entry name" value="RNase_Y"/>
    <property type="match status" value="1"/>
</dbReference>
<gene>
    <name evidence="5 9" type="primary">rny</name>
    <name evidence="9" type="ORF">Pan265_10090</name>
</gene>